<dbReference type="AlphaFoldDB" id="A0A5J4ZF98"/>
<dbReference type="PANTHER" id="PTHR31549">
    <property type="entry name" value="PROTEIN, PUTATIVE (DUF247)-RELATED-RELATED"/>
    <property type="match status" value="1"/>
</dbReference>
<dbReference type="OrthoDB" id="1849062at2759"/>
<evidence type="ECO:0000256" key="2">
    <source>
        <dbReference type="SAM" id="Phobius"/>
    </source>
</evidence>
<dbReference type="PANTHER" id="PTHR31549:SF149">
    <property type="entry name" value="ISOPRENOID SYNTHASE DOMAIN-CONTAINING PROTEIN"/>
    <property type="match status" value="1"/>
</dbReference>
<dbReference type="Proteomes" id="UP000325577">
    <property type="component" value="Linkage Group LG8"/>
</dbReference>
<keyword evidence="2" id="KW-0472">Membrane</keyword>
<feature type="region of interest" description="Disordered" evidence="1">
    <location>
        <begin position="1"/>
        <end position="45"/>
    </location>
</feature>
<evidence type="ECO:0000313" key="3">
    <source>
        <dbReference type="EMBL" id="KAA8517215.1"/>
    </source>
</evidence>
<keyword evidence="4" id="KW-1185">Reference proteome</keyword>
<protein>
    <submittedName>
        <fullName evidence="3">Uncharacterized protein</fullName>
    </submittedName>
</protein>
<dbReference type="InterPro" id="IPR004158">
    <property type="entry name" value="DUF247_pln"/>
</dbReference>
<sequence length="510" mass="59258">MISMKQLQQETKHVGKEDNQVGRSMEELQQEKKPVGKDVDPASGVSQHAISIATHDEDDRVKWEEWLNAIRSRADEQKITDQPQHRDLPKIPTVPNKLRDKMGFTSYYEPSVVSIGPYHHKNLNCKIREMEAVKERAVILFFNLNEGKRITLDGELITDFAKKIKEFRNWYEKDSTKEMNEMEFIKMMLLDGCFIIMFIHCIIFSTMEKLGMTKDTVKSVQQDILILENQLRFQVLEKLYDEKGFNKIYVKFILTLYIAYCTKGIGPSFQPLDSFLVFEFYPNPLHLLDLQRKQWIGKSRSNLNKKRNCWFKSRKKEENISLVRSVKELTAGPTEISLRPSIFGRLSDIHFSCFLYGRLTLPPLIFNDLTKTFFINAIAQEACTENEFEFSSYVKFLDLLIDNVDDVKVMQSAGILKNIQGNEDQLANFINKIGAAVEPQPDDYKDVKWEMGNYIASKWRPRLKAWLNEVIHDYLRSPWTIIAFLAGIFLLFLTAVQTYFAAFPHPGNGN</sequence>
<reference evidence="3 4" key="1">
    <citation type="submission" date="2019-09" db="EMBL/GenBank/DDBJ databases">
        <title>A chromosome-level genome assembly of the Chinese tupelo Nyssa sinensis.</title>
        <authorList>
            <person name="Yang X."/>
            <person name="Kang M."/>
            <person name="Yang Y."/>
            <person name="Xiong H."/>
            <person name="Wang M."/>
            <person name="Zhang Z."/>
            <person name="Wang Z."/>
            <person name="Wu H."/>
            <person name="Ma T."/>
            <person name="Liu J."/>
            <person name="Xi Z."/>
        </authorList>
    </citation>
    <scope>NUCLEOTIDE SEQUENCE [LARGE SCALE GENOMIC DNA]</scope>
    <source>
        <strain evidence="3">J267</strain>
        <tissue evidence="3">Leaf</tissue>
    </source>
</reference>
<proteinExistence type="predicted"/>
<accession>A0A5J4ZF98</accession>
<dbReference type="EMBL" id="CM018051">
    <property type="protein sequence ID" value="KAA8517215.1"/>
    <property type="molecule type" value="Genomic_DNA"/>
</dbReference>
<keyword evidence="2" id="KW-0812">Transmembrane</keyword>
<feature type="compositionally biased region" description="Basic and acidic residues" evidence="1">
    <location>
        <begin position="10"/>
        <end position="40"/>
    </location>
</feature>
<feature type="transmembrane region" description="Helical" evidence="2">
    <location>
        <begin position="184"/>
        <end position="204"/>
    </location>
</feature>
<gene>
    <name evidence="3" type="ORF">F0562_017533</name>
</gene>
<keyword evidence="2" id="KW-1133">Transmembrane helix</keyword>
<name>A0A5J4ZF98_9ASTE</name>
<evidence type="ECO:0000313" key="4">
    <source>
        <dbReference type="Proteomes" id="UP000325577"/>
    </source>
</evidence>
<dbReference type="Pfam" id="PF03140">
    <property type="entry name" value="DUF247"/>
    <property type="match status" value="1"/>
</dbReference>
<evidence type="ECO:0000256" key="1">
    <source>
        <dbReference type="SAM" id="MobiDB-lite"/>
    </source>
</evidence>
<organism evidence="3 4">
    <name type="scientific">Nyssa sinensis</name>
    <dbReference type="NCBI Taxonomy" id="561372"/>
    <lineage>
        <taxon>Eukaryota</taxon>
        <taxon>Viridiplantae</taxon>
        <taxon>Streptophyta</taxon>
        <taxon>Embryophyta</taxon>
        <taxon>Tracheophyta</taxon>
        <taxon>Spermatophyta</taxon>
        <taxon>Magnoliopsida</taxon>
        <taxon>eudicotyledons</taxon>
        <taxon>Gunneridae</taxon>
        <taxon>Pentapetalae</taxon>
        <taxon>asterids</taxon>
        <taxon>Cornales</taxon>
        <taxon>Nyssaceae</taxon>
        <taxon>Nyssa</taxon>
    </lineage>
</organism>
<feature type="transmembrane region" description="Helical" evidence="2">
    <location>
        <begin position="481"/>
        <end position="502"/>
    </location>
</feature>